<keyword evidence="3" id="KW-1185">Reference proteome</keyword>
<evidence type="ECO:0000313" key="3">
    <source>
        <dbReference type="Proteomes" id="UP001196413"/>
    </source>
</evidence>
<proteinExistence type="predicted"/>
<evidence type="ECO:0000313" key="2">
    <source>
        <dbReference type="EMBL" id="KAJ1362692.1"/>
    </source>
</evidence>
<accession>A0AAD5N627</accession>
<dbReference type="Gene3D" id="1.20.120.1100">
    <property type="match status" value="1"/>
</dbReference>
<dbReference type="Proteomes" id="UP001196413">
    <property type="component" value="Unassembled WGS sequence"/>
</dbReference>
<feature type="signal peptide" evidence="1">
    <location>
        <begin position="1"/>
        <end position="18"/>
    </location>
</feature>
<comment type="caution">
    <text evidence="2">The sequence shown here is derived from an EMBL/GenBank/DDBJ whole genome shotgun (WGS) entry which is preliminary data.</text>
</comment>
<protein>
    <submittedName>
        <fullName evidence="2">Uncharacterized protein</fullName>
    </submittedName>
</protein>
<sequence length="61" mass="6901">MTPHIIAITATLSLASTAFINSVGDIRMQYKDLTPQEAQKFTDDLNEEEKAVMEEFVQKLQ</sequence>
<organism evidence="2 3">
    <name type="scientific">Parelaphostrongylus tenuis</name>
    <name type="common">Meningeal worm</name>
    <dbReference type="NCBI Taxonomy" id="148309"/>
    <lineage>
        <taxon>Eukaryota</taxon>
        <taxon>Metazoa</taxon>
        <taxon>Ecdysozoa</taxon>
        <taxon>Nematoda</taxon>
        <taxon>Chromadorea</taxon>
        <taxon>Rhabditida</taxon>
        <taxon>Rhabditina</taxon>
        <taxon>Rhabditomorpha</taxon>
        <taxon>Strongyloidea</taxon>
        <taxon>Metastrongylidae</taxon>
        <taxon>Parelaphostrongylus</taxon>
    </lineage>
</organism>
<dbReference type="AlphaFoldDB" id="A0AAD5N627"/>
<name>A0AAD5N627_PARTN</name>
<reference evidence="2" key="1">
    <citation type="submission" date="2021-06" db="EMBL/GenBank/DDBJ databases">
        <title>Parelaphostrongylus tenuis whole genome reference sequence.</title>
        <authorList>
            <person name="Garwood T.J."/>
            <person name="Larsen P.A."/>
            <person name="Fountain-Jones N.M."/>
            <person name="Garbe J.R."/>
            <person name="Macchietto M.G."/>
            <person name="Kania S.A."/>
            <person name="Gerhold R.W."/>
            <person name="Richards J.E."/>
            <person name="Wolf T.M."/>
        </authorList>
    </citation>
    <scope>NUCLEOTIDE SEQUENCE</scope>
    <source>
        <strain evidence="2">MNPRO001-30</strain>
        <tissue evidence="2">Meninges</tissue>
    </source>
</reference>
<evidence type="ECO:0000256" key="1">
    <source>
        <dbReference type="SAM" id="SignalP"/>
    </source>
</evidence>
<feature type="chain" id="PRO_5042090329" evidence="1">
    <location>
        <begin position="19"/>
        <end position="61"/>
    </location>
</feature>
<keyword evidence="1" id="KW-0732">Signal</keyword>
<gene>
    <name evidence="2" type="ORF">KIN20_022343</name>
</gene>
<dbReference type="EMBL" id="JAHQIW010004522">
    <property type="protein sequence ID" value="KAJ1362692.1"/>
    <property type="molecule type" value="Genomic_DNA"/>
</dbReference>